<dbReference type="EMBL" id="CZBO01000001">
    <property type="protein sequence ID" value="CUP64367.1"/>
    <property type="molecule type" value="Genomic_DNA"/>
</dbReference>
<gene>
    <name evidence="1" type="primary">csoR_1</name>
    <name evidence="1" type="ORF">ERS852568_00257</name>
</gene>
<dbReference type="GO" id="GO:0003677">
    <property type="term" value="F:DNA binding"/>
    <property type="evidence" value="ECO:0007669"/>
    <property type="project" value="InterPro"/>
</dbReference>
<dbReference type="GO" id="GO:0046872">
    <property type="term" value="F:metal ion binding"/>
    <property type="evidence" value="ECO:0007669"/>
    <property type="project" value="InterPro"/>
</dbReference>
<reference evidence="1 2" key="1">
    <citation type="submission" date="2015-09" db="EMBL/GenBank/DDBJ databases">
        <authorList>
            <consortium name="Pathogen Informatics"/>
        </authorList>
    </citation>
    <scope>NUCLEOTIDE SEQUENCE [LARGE SCALE GENOMIC DNA]</scope>
    <source>
        <strain evidence="1 2">2789STDY5834956</strain>
    </source>
</reference>
<evidence type="ECO:0000313" key="2">
    <source>
        <dbReference type="Proteomes" id="UP000095563"/>
    </source>
</evidence>
<dbReference type="Gene3D" id="1.20.58.1000">
    <property type="entry name" value="Metal-sensitive repressor, helix protomer"/>
    <property type="match status" value="1"/>
</dbReference>
<organism evidence="1 2">
    <name type="scientific">Clostridium baratii</name>
    <dbReference type="NCBI Taxonomy" id="1561"/>
    <lineage>
        <taxon>Bacteria</taxon>
        <taxon>Bacillati</taxon>
        <taxon>Bacillota</taxon>
        <taxon>Clostridia</taxon>
        <taxon>Eubacteriales</taxon>
        <taxon>Clostridiaceae</taxon>
        <taxon>Clostridium</taxon>
    </lineage>
</organism>
<dbReference type="Proteomes" id="UP000095563">
    <property type="component" value="Unassembled WGS sequence"/>
</dbReference>
<dbReference type="GO" id="GO:0045892">
    <property type="term" value="P:negative regulation of DNA-templated transcription"/>
    <property type="evidence" value="ECO:0007669"/>
    <property type="project" value="UniProtKB-ARBA"/>
</dbReference>
<evidence type="ECO:0000313" key="1">
    <source>
        <dbReference type="EMBL" id="CUP64367.1"/>
    </source>
</evidence>
<dbReference type="InterPro" id="IPR038390">
    <property type="entry name" value="Metal_Tscrpt_repr_sf"/>
</dbReference>
<proteinExistence type="predicted"/>
<dbReference type="PANTHER" id="PTHR33677:SF3">
    <property type="entry name" value="COPPER-SENSING TRANSCRIPTIONAL REPRESSOR RICR"/>
    <property type="match status" value="1"/>
</dbReference>
<name>A0A174PZ06_9CLOT</name>
<protein>
    <submittedName>
        <fullName evidence="1">Copper-sensitive operon repressor</fullName>
    </submittedName>
</protein>
<accession>A0A174PZ06</accession>
<dbReference type="RefSeq" id="WP_055206157.1">
    <property type="nucleotide sequence ID" value="NZ_CZBO01000001.1"/>
</dbReference>
<dbReference type="PANTHER" id="PTHR33677">
    <property type="entry name" value="TRANSCRIPTIONAL REPRESSOR FRMR-RELATED"/>
    <property type="match status" value="1"/>
</dbReference>
<dbReference type="AlphaFoldDB" id="A0A174PZ06"/>
<sequence>MENNDELLSFDEHNEKLRKDIMNRLKRIEGQVKGIQKMMEKNSCCGDVLVQVSAIRSAINNVGGLIIENYAINCLGFEAGTEEEKKIQLLVKKINSFVK</sequence>
<dbReference type="Pfam" id="PF02583">
    <property type="entry name" value="Trns_repr_metal"/>
    <property type="match status" value="1"/>
</dbReference>
<dbReference type="InterPro" id="IPR003735">
    <property type="entry name" value="Metal_Tscrpt_repr"/>
</dbReference>
<dbReference type="CDD" id="cd10148">
    <property type="entry name" value="CsoR-like_DUF156"/>
    <property type="match status" value="1"/>
</dbReference>